<dbReference type="Gene3D" id="2.70.98.10">
    <property type="match status" value="1"/>
</dbReference>
<keyword evidence="2" id="KW-1185">Reference proteome</keyword>
<name>A0ABP9L146_9GAMM</name>
<dbReference type="EMBL" id="BAABKY010000001">
    <property type="protein sequence ID" value="GAA5069200.1"/>
    <property type="molecule type" value="Genomic_DNA"/>
</dbReference>
<dbReference type="Pfam" id="PF01263">
    <property type="entry name" value="Aldose_epim"/>
    <property type="match status" value="1"/>
</dbReference>
<organism evidence="1 2">
    <name type="scientific">Lysobacter panacisoli</name>
    <dbReference type="NCBI Taxonomy" id="1255263"/>
    <lineage>
        <taxon>Bacteria</taxon>
        <taxon>Pseudomonadati</taxon>
        <taxon>Pseudomonadota</taxon>
        <taxon>Gammaproteobacteria</taxon>
        <taxon>Lysobacterales</taxon>
        <taxon>Lysobacteraceae</taxon>
        <taxon>Lysobacter</taxon>
    </lineage>
</organism>
<dbReference type="InterPro" id="IPR014718">
    <property type="entry name" value="GH-type_carb-bd"/>
</dbReference>
<accession>A0ABP9L146</accession>
<dbReference type="Proteomes" id="UP001501083">
    <property type="component" value="Unassembled WGS sequence"/>
</dbReference>
<sequence>MAPERSASHDATLPMAPGPLLTLGEGALRVDLAPQAGGRIAQIRIDGVEQLVGHADDTAAAIAWGSYPMVPWAGRIRHGRFNLDGRAFELPRNLGDHAIHGVGFAMPWQVDAQSSRHVELSLRLPQDERWPFGGIARQRIDVEDRRVRMTLSATAGEQAMPVSLGWHPWFLKPARLDFAPRAAYPRDDDGIAVLPTIAPPAGPWDDCFLNDESPVLHRAGRRIRLGSDCDHWVVFDMPAHATCVEPQSGPPDAFNLMPVRLAPGESLARWFTMEWLDADAS</sequence>
<comment type="caution">
    <text evidence="1">The sequence shown here is derived from an EMBL/GenBank/DDBJ whole genome shotgun (WGS) entry which is preliminary data.</text>
</comment>
<dbReference type="SUPFAM" id="SSF74650">
    <property type="entry name" value="Galactose mutarotase-like"/>
    <property type="match status" value="1"/>
</dbReference>
<gene>
    <name evidence="1" type="ORF">GCM10025759_05790</name>
</gene>
<evidence type="ECO:0000313" key="2">
    <source>
        <dbReference type="Proteomes" id="UP001501083"/>
    </source>
</evidence>
<dbReference type="RefSeq" id="WP_158982898.1">
    <property type="nucleotide sequence ID" value="NZ_BAABKY010000001.1"/>
</dbReference>
<dbReference type="InterPro" id="IPR011013">
    <property type="entry name" value="Gal_mutarotase_sf_dom"/>
</dbReference>
<proteinExistence type="predicted"/>
<protein>
    <submittedName>
        <fullName evidence="1">Aldose 1-epimerase</fullName>
    </submittedName>
</protein>
<reference evidence="2" key="1">
    <citation type="journal article" date="2019" name="Int. J. Syst. Evol. Microbiol.">
        <title>The Global Catalogue of Microorganisms (GCM) 10K type strain sequencing project: providing services to taxonomists for standard genome sequencing and annotation.</title>
        <authorList>
            <consortium name="The Broad Institute Genomics Platform"/>
            <consortium name="The Broad Institute Genome Sequencing Center for Infectious Disease"/>
            <person name="Wu L."/>
            <person name="Ma J."/>
        </authorList>
    </citation>
    <scope>NUCLEOTIDE SEQUENCE [LARGE SCALE GENOMIC DNA]</scope>
    <source>
        <strain evidence="2">JCM 19212</strain>
    </source>
</reference>
<evidence type="ECO:0000313" key="1">
    <source>
        <dbReference type="EMBL" id="GAA5069200.1"/>
    </source>
</evidence>
<dbReference type="InterPro" id="IPR008183">
    <property type="entry name" value="Aldose_1/G6P_1-epimerase"/>
</dbReference>